<feature type="binding site" evidence="7">
    <location>
        <begin position="8"/>
        <end position="13"/>
    </location>
    <ligand>
        <name>substrate</name>
    </ligand>
</feature>
<sequence length="190" mass="20936">MKKLCFATNNAHKVEEVQAILGQNFELLTLSQIGCSEELPETGNTLEANSLQKAQYLYKHYQVDCFADDSGLEVTALGGEPGVFSARYAGEQRSHADNISLLLKNLAGKEDRSAQFRTVITLILGGEVTQFEGIIKGTIIDELKGNEGFGYDPIFVPEGFDLTFAEMSIDEKGKISHRARAVEKLITFLK</sequence>
<dbReference type="Pfam" id="PF01725">
    <property type="entry name" value="Ham1p_like"/>
    <property type="match status" value="1"/>
</dbReference>
<feature type="binding site" evidence="7">
    <location>
        <position position="69"/>
    </location>
    <ligand>
        <name>Mg(2+)</name>
        <dbReference type="ChEBI" id="CHEBI:18420"/>
    </ligand>
</feature>
<comment type="catalytic activity">
    <reaction evidence="7">
        <text>XTP + H2O = XMP + diphosphate + H(+)</text>
        <dbReference type="Rhea" id="RHEA:28610"/>
        <dbReference type="ChEBI" id="CHEBI:15377"/>
        <dbReference type="ChEBI" id="CHEBI:15378"/>
        <dbReference type="ChEBI" id="CHEBI:33019"/>
        <dbReference type="ChEBI" id="CHEBI:57464"/>
        <dbReference type="ChEBI" id="CHEBI:61314"/>
        <dbReference type="EC" id="3.6.1.66"/>
    </reaction>
</comment>
<feature type="binding site" evidence="7">
    <location>
        <begin position="149"/>
        <end position="152"/>
    </location>
    <ligand>
        <name>substrate</name>
    </ligand>
</feature>
<dbReference type="SUPFAM" id="SSF52972">
    <property type="entry name" value="ITPase-like"/>
    <property type="match status" value="1"/>
</dbReference>
<evidence type="ECO:0000256" key="4">
    <source>
        <dbReference type="ARBA" id="ARBA00022801"/>
    </source>
</evidence>
<evidence type="ECO:0000313" key="9">
    <source>
        <dbReference type="EMBL" id="MEA5260398.1"/>
    </source>
</evidence>
<protein>
    <recommendedName>
        <fullName evidence="7">dITP/XTP pyrophosphatase</fullName>
        <ecNumber evidence="7">3.6.1.66</ecNumber>
    </recommendedName>
    <alternativeName>
        <fullName evidence="7">Non-canonical purine NTP pyrophosphatase</fullName>
    </alternativeName>
    <alternativeName>
        <fullName evidence="7">Non-standard purine NTP pyrophosphatase</fullName>
    </alternativeName>
    <alternativeName>
        <fullName evidence="7">Nucleoside-triphosphate diphosphatase</fullName>
    </alternativeName>
    <alternativeName>
        <fullName evidence="7">Nucleoside-triphosphate pyrophosphatase</fullName>
        <shortName evidence="7">NTPase</shortName>
    </alternativeName>
</protein>
<comment type="subunit">
    <text evidence="7">Homodimer.</text>
</comment>
<proteinExistence type="inferred from homology"/>
<evidence type="ECO:0000313" key="10">
    <source>
        <dbReference type="Proteomes" id="UP001304671"/>
    </source>
</evidence>
<dbReference type="EMBL" id="JAYFUL010000053">
    <property type="protein sequence ID" value="MEA5260398.1"/>
    <property type="molecule type" value="Genomic_DNA"/>
</dbReference>
<evidence type="ECO:0000256" key="7">
    <source>
        <dbReference type="HAMAP-Rule" id="MF_01405"/>
    </source>
</evidence>
<dbReference type="NCBIfam" id="TIGR00042">
    <property type="entry name" value="RdgB/HAM1 family non-canonical purine NTP pyrophosphatase"/>
    <property type="match status" value="1"/>
</dbReference>
<feature type="binding site" evidence="7">
    <location>
        <begin position="177"/>
        <end position="178"/>
    </location>
    <ligand>
        <name>substrate</name>
    </ligand>
</feature>
<reference evidence="9 10" key="1">
    <citation type="submission" date="2023-12" db="EMBL/GenBank/DDBJ databases">
        <title>Novel species of the genus Arcicella isolated from rivers.</title>
        <authorList>
            <person name="Lu H."/>
        </authorList>
    </citation>
    <scope>NUCLEOTIDE SEQUENCE [LARGE SCALE GENOMIC DNA]</scope>
    <source>
        <strain evidence="9 10">LMG 21963</strain>
    </source>
</reference>
<dbReference type="PANTHER" id="PTHR11067">
    <property type="entry name" value="INOSINE TRIPHOSPHATE PYROPHOSPHATASE/HAM1 PROTEIN"/>
    <property type="match status" value="1"/>
</dbReference>
<dbReference type="EC" id="3.6.1.66" evidence="7"/>
<evidence type="ECO:0000256" key="2">
    <source>
        <dbReference type="ARBA" id="ARBA00022723"/>
    </source>
</evidence>
<dbReference type="PANTHER" id="PTHR11067:SF9">
    <property type="entry name" value="INOSINE TRIPHOSPHATE PYROPHOSPHATASE"/>
    <property type="match status" value="1"/>
</dbReference>
<evidence type="ECO:0000256" key="5">
    <source>
        <dbReference type="ARBA" id="ARBA00022842"/>
    </source>
</evidence>
<comment type="function">
    <text evidence="7">Pyrophosphatase that catalyzes the hydrolysis of nucleoside triphosphates to their monophosphate derivatives, with a high preference for the non-canonical purine nucleotides XTP (xanthosine triphosphate), dITP (deoxyinosine triphosphate) and ITP. Seems to function as a house-cleaning enzyme that removes non-canonical purine nucleotides from the nucleotide pool, thus preventing their incorporation into DNA/RNA and avoiding chromosomal lesions.</text>
</comment>
<feature type="binding site" evidence="7">
    <location>
        <position position="172"/>
    </location>
    <ligand>
        <name>substrate</name>
    </ligand>
</feature>
<dbReference type="HAMAP" id="MF_01405">
    <property type="entry name" value="Non_canon_purine_NTPase"/>
    <property type="match status" value="1"/>
</dbReference>
<comment type="catalytic activity">
    <reaction evidence="7">
        <text>dITP + H2O = dIMP + diphosphate + H(+)</text>
        <dbReference type="Rhea" id="RHEA:28342"/>
        <dbReference type="ChEBI" id="CHEBI:15377"/>
        <dbReference type="ChEBI" id="CHEBI:15378"/>
        <dbReference type="ChEBI" id="CHEBI:33019"/>
        <dbReference type="ChEBI" id="CHEBI:61194"/>
        <dbReference type="ChEBI" id="CHEBI:61382"/>
        <dbReference type="EC" id="3.6.1.66"/>
    </reaction>
</comment>
<evidence type="ECO:0000256" key="8">
    <source>
        <dbReference type="RuleBase" id="RU003781"/>
    </source>
</evidence>
<keyword evidence="6 7" id="KW-0546">Nucleotide metabolism</keyword>
<comment type="similarity">
    <text evidence="1 7 8">Belongs to the HAM1 NTPase family.</text>
</comment>
<dbReference type="Gene3D" id="3.90.950.10">
    <property type="match status" value="1"/>
</dbReference>
<keyword evidence="5 7" id="KW-0460">Magnesium</keyword>
<comment type="caution">
    <text evidence="7">Lacks conserved residue(s) required for the propagation of feature annotation.</text>
</comment>
<comment type="catalytic activity">
    <reaction evidence="7">
        <text>ITP + H2O = IMP + diphosphate + H(+)</text>
        <dbReference type="Rhea" id="RHEA:29399"/>
        <dbReference type="ChEBI" id="CHEBI:15377"/>
        <dbReference type="ChEBI" id="CHEBI:15378"/>
        <dbReference type="ChEBI" id="CHEBI:33019"/>
        <dbReference type="ChEBI" id="CHEBI:58053"/>
        <dbReference type="ChEBI" id="CHEBI:61402"/>
        <dbReference type="EC" id="3.6.1.66"/>
    </reaction>
</comment>
<keyword evidence="2 7" id="KW-0479">Metal-binding</keyword>
<dbReference type="Proteomes" id="UP001304671">
    <property type="component" value="Unassembled WGS sequence"/>
</dbReference>
<evidence type="ECO:0000256" key="6">
    <source>
        <dbReference type="ARBA" id="ARBA00023080"/>
    </source>
</evidence>
<evidence type="ECO:0000256" key="1">
    <source>
        <dbReference type="ARBA" id="ARBA00008023"/>
    </source>
</evidence>
<comment type="caution">
    <text evidence="9">The sequence shown here is derived from an EMBL/GenBank/DDBJ whole genome shotgun (WGS) entry which is preliminary data.</text>
</comment>
<accession>A0ABU5QTF6</accession>
<organism evidence="9 10">
    <name type="scientific">Arcicella aquatica</name>
    <dbReference type="NCBI Taxonomy" id="217141"/>
    <lineage>
        <taxon>Bacteria</taxon>
        <taxon>Pseudomonadati</taxon>
        <taxon>Bacteroidota</taxon>
        <taxon>Cytophagia</taxon>
        <taxon>Cytophagales</taxon>
        <taxon>Flectobacillaceae</taxon>
        <taxon>Arcicella</taxon>
    </lineage>
</organism>
<dbReference type="RefSeq" id="WP_323252879.1">
    <property type="nucleotide sequence ID" value="NZ_JAYFUL010000053.1"/>
</dbReference>
<keyword evidence="3 7" id="KW-0547">Nucleotide-binding</keyword>
<name>A0ABU5QTF6_9BACT</name>
<feature type="active site" description="Proton acceptor" evidence="7">
    <location>
        <position position="69"/>
    </location>
</feature>
<feature type="binding site" evidence="7">
    <location>
        <position position="70"/>
    </location>
    <ligand>
        <name>substrate</name>
    </ligand>
</feature>
<comment type="cofactor">
    <cofactor evidence="7">
        <name>Mg(2+)</name>
        <dbReference type="ChEBI" id="CHEBI:18420"/>
    </cofactor>
    <text evidence="7">Binds 1 Mg(2+) ion per subunit.</text>
</comment>
<dbReference type="InterPro" id="IPR029001">
    <property type="entry name" value="ITPase-like_fam"/>
</dbReference>
<dbReference type="InterPro" id="IPR020922">
    <property type="entry name" value="dITP/XTP_pyrophosphatase"/>
</dbReference>
<gene>
    <name evidence="9" type="ORF">VB264_21540</name>
</gene>
<dbReference type="InterPro" id="IPR002637">
    <property type="entry name" value="RdgB/HAM1"/>
</dbReference>
<dbReference type="NCBIfam" id="NF011398">
    <property type="entry name" value="PRK14823.1"/>
    <property type="match status" value="1"/>
</dbReference>
<dbReference type="CDD" id="cd00515">
    <property type="entry name" value="HAM1"/>
    <property type="match status" value="1"/>
</dbReference>
<keyword evidence="4 7" id="KW-0378">Hydrolase</keyword>
<evidence type="ECO:0000256" key="3">
    <source>
        <dbReference type="ARBA" id="ARBA00022741"/>
    </source>
</evidence>
<keyword evidence="10" id="KW-1185">Reference proteome</keyword>